<dbReference type="EMBL" id="VJXY01000024">
    <property type="protein sequence ID" value="MBD6618220.1"/>
    <property type="molecule type" value="Genomic_DNA"/>
</dbReference>
<dbReference type="InterPro" id="IPR007048">
    <property type="entry name" value="IraD/Gp25-like"/>
</dbReference>
<feature type="domain" description="IraD/Gp25-like" evidence="1">
    <location>
        <begin position="21"/>
        <end position="107"/>
    </location>
</feature>
<comment type="caution">
    <text evidence="2">The sequence shown here is derived from an EMBL/GenBank/DDBJ whole genome shotgun (WGS) entry which is preliminary data.</text>
</comment>
<dbReference type="Pfam" id="PF04965">
    <property type="entry name" value="GPW_gp25"/>
    <property type="match status" value="1"/>
</dbReference>
<accession>A0AA40T087</accession>
<sequence>MQIGYPFQIDGRGRVADATPEQHIRQMIEQVLFTLPGERVNRPDFGSGVQQLIFAPNSEELAAATEFLVKGSLEQWLGEVIEVEAVEVQNEDASLQITVQYRVRRTQERQVVEFSRNG</sequence>
<reference evidence="2" key="1">
    <citation type="submission" date="2019-07" db="EMBL/GenBank/DDBJ databases">
        <title>Toxilogical consequences of a new and cryptic species of cyanobacteria (Komarekiella delphini-convector) recovered from the epidermis of a bottlenose dolphin and 1500 ft. in the air.</title>
        <authorList>
            <person name="Brown A.O."/>
            <person name="Dvorak P."/>
            <person name="Villanueva C.D."/>
            <person name="Foss A.J."/>
            <person name="Garvey A.D."/>
            <person name="Gibson Q.A."/>
            <person name="Johansen J.R."/>
            <person name="Casamatta D.A."/>
        </authorList>
    </citation>
    <scope>NUCLEOTIDE SEQUENCE</scope>
    <source>
        <strain evidence="2">SJRDD-AB1</strain>
    </source>
</reference>
<dbReference type="SUPFAM" id="SSF160719">
    <property type="entry name" value="gpW/gp25-like"/>
    <property type="match status" value="1"/>
</dbReference>
<protein>
    <submittedName>
        <fullName evidence="2">GPW/gp25 family protein</fullName>
    </submittedName>
</protein>
<dbReference type="Gene3D" id="3.10.450.40">
    <property type="match status" value="1"/>
</dbReference>
<gene>
    <name evidence="2" type="ORF">FNW02_20930</name>
</gene>
<evidence type="ECO:0000259" key="1">
    <source>
        <dbReference type="Pfam" id="PF04965"/>
    </source>
</evidence>
<dbReference type="RefSeq" id="WP_162399784.1">
    <property type="nucleotide sequence ID" value="NZ_VJXY01000024.1"/>
</dbReference>
<dbReference type="Proteomes" id="UP001165986">
    <property type="component" value="Unassembled WGS sequence"/>
</dbReference>
<dbReference type="AlphaFoldDB" id="A0AA40T087"/>
<proteinExistence type="predicted"/>
<organism evidence="2 3">
    <name type="scientific">Komarekiella delphini-convector SJRDD-AB1</name>
    <dbReference type="NCBI Taxonomy" id="2593771"/>
    <lineage>
        <taxon>Bacteria</taxon>
        <taxon>Bacillati</taxon>
        <taxon>Cyanobacteriota</taxon>
        <taxon>Cyanophyceae</taxon>
        <taxon>Nostocales</taxon>
        <taxon>Nostocaceae</taxon>
        <taxon>Komarekiella</taxon>
        <taxon>Komarekiella delphini-convector</taxon>
    </lineage>
</organism>
<evidence type="ECO:0000313" key="3">
    <source>
        <dbReference type="Proteomes" id="UP001165986"/>
    </source>
</evidence>
<name>A0AA40T087_9NOST</name>
<keyword evidence="3" id="KW-1185">Reference proteome</keyword>
<evidence type="ECO:0000313" key="2">
    <source>
        <dbReference type="EMBL" id="MBD6618220.1"/>
    </source>
</evidence>